<reference evidence="1 2" key="1">
    <citation type="submission" date="2017-07" db="EMBL/GenBank/DDBJ databases">
        <title>Sandarakinorhabdus cyanobacteriorum sp. nov., a novel bacterium isolated from cyanobacterial aggregates in a eutrophic lake.</title>
        <authorList>
            <person name="Cai H."/>
        </authorList>
    </citation>
    <scope>NUCLEOTIDE SEQUENCE [LARGE SCALE GENOMIC DNA]</scope>
    <source>
        <strain evidence="1 2">TH057</strain>
    </source>
</reference>
<protein>
    <submittedName>
        <fullName evidence="1">Uncharacterized protein</fullName>
    </submittedName>
</protein>
<proteinExistence type="predicted"/>
<evidence type="ECO:0000313" key="2">
    <source>
        <dbReference type="Proteomes" id="UP000216991"/>
    </source>
</evidence>
<dbReference type="RefSeq" id="WP_094472662.1">
    <property type="nucleotide sequence ID" value="NZ_NOXT01000073.1"/>
</dbReference>
<comment type="caution">
    <text evidence="1">The sequence shown here is derived from an EMBL/GenBank/DDBJ whole genome shotgun (WGS) entry which is preliminary data.</text>
</comment>
<dbReference type="OrthoDB" id="7602413at2"/>
<dbReference type="AlphaFoldDB" id="A0A255YXN6"/>
<evidence type="ECO:0000313" key="1">
    <source>
        <dbReference type="EMBL" id="OYQ33939.1"/>
    </source>
</evidence>
<keyword evidence="2" id="KW-1185">Reference proteome</keyword>
<accession>A0A255YXN6</accession>
<gene>
    <name evidence="1" type="ORF">CHU93_02780</name>
</gene>
<dbReference type="EMBL" id="NOXT01000073">
    <property type="protein sequence ID" value="OYQ33939.1"/>
    <property type="molecule type" value="Genomic_DNA"/>
</dbReference>
<dbReference type="Proteomes" id="UP000216991">
    <property type="component" value="Unassembled WGS sequence"/>
</dbReference>
<organism evidence="1 2">
    <name type="scientific">Sandarakinorhabdus cyanobacteriorum</name>
    <dbReference type="NCBI Taxonomy" id="1981098"/>
    <lineage>
        <taxon>Bacteria</taxon>
        <taxon>Pseudomonadati</taxon>
        <taxon>Pseudomonadota</taxon>
        <taxon>Alphaproteobacteria</taxon>
        <taxon>Sphingomonadales</taxon>
        <taxon>Sphingosinicellaceae</taxon>
        <taxon>Sandarakinorhabdus</taxon>
    </lineage>
</organism>
<sequence>MSIQSQAILPGHLSPHDLLAAVQQVSDQTVMLRPTHKPTYWLLEMHGPDGVEAAHVFLESSVAEDYVDVTVDPSTFLTIACSPVGSEVLRTLAHGLGGHFRRTEHDPWSKADQASMPAR</sequence>
<name>A0A255YXN6_9SPHN</name>